<sequence>MVSQASPYVHSFHTRKG</sequence>
<name>A0AAV0FTK8_9ASTE</name>
<protein>
    <submittedName>
        <fullName evidence="1">Uncharacterized protein</fullName>
    </submittedName>
</protein>
<keyword evidence="2" id="KW-1185">Reference proteome</keyword>
<dbReference type="AlphaFoldDB" id="A0AAV0FTK8"/>
<evidence type="ECO:0000313" key="2">
    <source>
        <dbReference type="Proteomes" id="UP001152523"/>
    </source>
</evidence>
<evidence type="ECO:0000313" key="1">
    <source>
        <dbReference type="EMBL" id="CAH9138943.1"/>
    </source>
</evidence>
<comment type="caution">
    <text evidence="1">The sequence shown here is derived from an EMBL/GenBank/DDBJ whole genome shotgun (WGS) entry which is preliminary data.</text>
</comment>
<dbReference type="Proteomes" id="UP001152523">
    <property type="component" value="Unassembled WGS sequence"/>
</dbReference>
<proteinExistence type="predicted"/>
<organism evidence="1 2">
    <name type="scientific">Cuscuta epithymum</name>
    <dbReference type="NCBI Taxonomy" id="186058"/>
    <lineage>
        <taxon>Eukaryota</taxon>
        <taxon>Viridiplantae</taxon>
        <taxon>Streptophyta</taxon>
        <taxon>Embryophyta</taxon>
        <taxon>Tracheophyta</taxon>
        <taxon>Spermatophyta</taxon>
        <taxon>Magnoliopsida</taxon>
        <taxon>eudicotyledons</taxon>
        <taxon>Gunneridae</taxon>
        <taxon>Pentapetalae</taxon>
        <taxon>asterids</taxon>
        <taxon>lamiids</taxon>
        <taxon>Solanales</taxon>
        <taxon>Convolvulaceae</taxon>
        <taxon>Cuscuteae</taxon>
        <taxon>Cuscuta</taxon>
        <taxon>Cuscuta subgen. Cuscuta</taxon>
    </lineage>
</organism>
<reference evidence="1" key="1">
    <citation type="submission" date="2022-07" db="EMBL/GenBank/DDBJ databases">
        <authorList>
            <person name="Macas J."/>
            <person name="Novak P."/>
            <person name="Neumann P."/>
        </authorList>
    </citation>
    <scope>NUCLEOTIDE SEQUENCE</scope>
</reference>
<accession>A0AAV0FTK8</accession>
<dbReference type="EMBL" id="CAMAPF010001014">
    <property type="protein sequence ID" value="CAH9138943.1"/>
    <property type="molecule type" value="Genomic_DNA"/>
</dbReference>
<gene>
    <name evidence="1" type="ORF">CEPIT_LOCUS37206</name>
</gene>